<evidence type="ECO:0000313" key="2">
    <source>
        <dbReference type="Proteomes" id="UP001501532"/>
    </source>
</evidence>
<name>A0ABP6M411_9ACTN</name>
<comment type="caution">
    <text evidence="1">The sequence shown here is derived from an EMBL/GenBank/DDBJ whole genome shotgun (WGS) entry which is preliminary data.</text>
</comment>
<dbReference type="EMBL" id="BAAAUF010000074">
    <property type="protein sequence ID" value="GAA3072170.1"/>
    <property type="molecule type" value="Genomic_DNA"/>
</dbReference>
<reference evidence="2" key="1">
    <citation type="journal article" date="2019" name="Int. J. Syst. Evol. Microbiol.">
        <title>The Global Catalogue of Microorganisms (GCM) 10K type strain sequencing project: providing services to taxonomists for standard genome sequencing and annotation.</title>
        <authorList>
            <consortium name="The Broad Institute Genomics Platform"/>
            <consortium name="The Broad Institute Genome Sequencing Center for Infectious Disease"/>
            <person name="Wu L."/>
            <person name="Ma J."/>
        </authorList>
    </citation>
    <scope>NUCLEOTIDE SEQUENCE [LARGE SCALE GENOMIC DNA]</scope>
    <source>
        <strain evidence="2">JCM 9091</strain>
    </source>
</reference>
<gene>
    <name evidence="1" type="ORF">GCM10010448_63760</name>
</gene>
<sequence>MKLRGRFVLPPVAVTALGAAALNGRTATAHPPVPVKPALVPRAAFPLDRAAGPGG</sequence>
<organism evidence="1 2">
    <name type="scientific">Streptomyces glomeratus</name>
    <dbReference type="NCBI Taxonomy" id="284452"/>
    <lineage>
        <taxon>Bacteria</taxon>
        <taxon>Bacillati</taxon>
        <taxon>Actinomycetota</taxon>
        <taxon>Actinomycetes</taxon>
        <taxon>Kitasatosporales</taxon>
        <taxon>Streptomycetaceae</taxon>
        <taxon>Streptomyces</taxon>
    </lineage>
</organism>
<evidence type="ECO:0000313" key="1">
    <source>
        <dbReference type="EMBL" id="GAA3072170.1"/>
    </source>
</evidence>
<keyword evidence="2" id="KW-1185">Reference proteome</keyword>
<protein>
    <submittedName>
        <fullName evidence="1">Uncharacterized protein</fullName>
    </submittedName>
</protein>
<accession>A0ABP6M411</accession>
<proteinExistence type="predicted"/>
<dbReference type="Proteomes" id="UP001501532">
    <property type="component" value="Unassembled WGS sequence"/>
</dbReference>